<evidence type="ECO:0000256" key="2">
    <source>
        <dbReference type="SAM" id="MobiDB-lite"/>
    </source>
</evidence>
<keyword evidence="1" id="KW-0677">Repeat</keyword>
<feature type="compositionally biased region" description="Basic and acidic residues" evidence="2">
    <location>
        <begin position="1431"/>
        <end position="1451"/>
    </location>
</feature>
<feature type="compositionally biased region" description="Low complexity" evidence="2">
    <location>
        <begin position="1384"/>
        <end position="1393"/>
    </location>
</feature>
<accession>A0AA38Y6U0</accession>
<dbReference type="EMBL" id="JAPDRN010000031">
    <property type="protein sequence ID" value="KAJ9636100.1"/>
    <property type="molecule type" value="Genomic_DNA"/>
</dbReference>
<dbReference type="Gene3D" id="3.40.50.300">
    <property type="entry name" value="P-loop containing nucleotide triphosphate hydrolases"/>
    <property type="match status" value="1"/>
</dbReference>
<evidence type="ECO:0000259" key="3">
    <source>
        <dbReference type="Pfam" id="PF24883"/>
    </source>
</evidence>
<dbReference type="Proteomes" id="UP001172681">
    <property type="component" value="Unassembled WGS sequence"/>
</dbReference>
<reference evidence="4" key="1">
    <citation type="submission" date="2022-10" db="EMBL/GenBank/DDBJ databases">
        <title>Culturing micro-colonial fungi from biological soil crusts in the Mojave desert and describing Neophaeococcomyces mojavensis, and introducing the new genera and species Taxawa tesnikishii.</title>
        <authorList>
            <person name="Kurbessoian T."/>
            <person name="Stajich J.E."/>
        </authorList>
    </citation>
    <scope>NUCLEOTIDE SEQUENCE</scope>
    <source>
        <strain evidence="4">TK_35</strain>
    </source>
</reference>
<name>A0AA38Y6U0_9EURO</name>
<feature type="domain" description="Nephrocystin 3-like N-terminal" evidence="3">
    <location>
        <begin position="225"/>
        <end position="403"/>
    </location>
</feature>
<dbReference type="InterPro" id="IPR027417">
    <property type="entry name" value="P-loop_NTPase"/>
</dbReference>
<gene>
    <name evidence="4" type="ORF">H2204_005597</name>
</gene>
<organism evidence="4 5">
    <name type="scientific">Knufia peltigerae</name>
    <dbReference type="NCBI Taxonomy" id="1002370"/>
    <lineage>
        <taxon>Eukaryota</taxon>
        <taxon>Fungi</taxon>
        <taxon>Dikarya</taxon>
        <taxon>Ascomycota</taxon>
        <taxon>Pezizomycotina</taxon>
        <taxon>Eurotiomycetes</taxon>
        <taxon>Chaetothyriomycetidae</taxon>
        <taxon>Chaetothyriales</taxon>
        <taxon>Trichomeriaceae</taxon>
        <taxon>Knufia</taxon>
    </lineage>
</organism>
<dbReference type="PANTHER" id="PTHR10039">
    <property type="entry name" value="AMELOGENIN"/>
    <property type="match status" value="1"/>
</dbReference>
<evidence type="ECO:0000256" key="1">
    <source>
        <dbReference type="ARBA" id="ARBA00022737"/>
    </source>
</evidence>
<feature type="region of interest" description="Disordered" evidence="2">
    <location>
        <begin position="1411"/>
        <end position="1451"/>
    </location>
</feature>
<proteinExistence type="predicted"/>
<evidence type="ECO:0000313" key="5">
    <source>
        <dbReference type="Proteomes" id="UP001172681"/>
    </source>
</evidence>
<sequence>MDASERGMADDNKANNKVVSFEGPEAKLSTLSTLWKVAIQKFSKENHVSISELELEGDFPSTGSGVEKANLMWQKARHSDDRKDKIVTAVGGCLGWIDMAVEYLKDAVPDGVNMYLRALFKGNNEKIQQKCDHVKKAIQQFRDTVPVKSYATVLETNEKIDELPNNLIVAIQSMKSSDLQLLLGRQKPTFKDILENFRKRGVNVDAKATMEKQMELIKIRSVADTFSWIREAPTYSSWLKGQPSPFLYVSGSSGAGKTYFMYKCCRILEDGPKATSIATQSDKVKQIASVACFFFEPGKEDAQSFRNILATLVLQIAEQDVRLCETMAKDLEKVSKDDEAGMVTTLWETMILKKFERTSEASPRTLYILLDGIDQMKDEYFSDMMDRFKALGPDKHSIRVMLSGSRDMGNKVDLKSLSKIDLDEMTKSKGDIAKVINDRIHKSAALNNLGLHFKEKITDKFNHWASSVMSSVDLMLSLIEQNGGDRYAAAKLIEEAETPEWLYRAMIRLVKVNRSDLVRKSVETLYSWCTYAKQPLSVDELQHIWSIDTNLGKFDIREEIQGKSFSLLCIETLLPGQYDAASSLTNHDVVSFRQPAIRDFIEAEGNDMIEDPLQEKVNIFKTLCAILSSGSADGDPLRKRLQSYACRELIRHLDDIDVKATSSEQGRDVVEGIVRVLCNENDVCSVFETAFRDSYRFSVDFDLYESSGLGIFNMAGKLTAWAKKMNFHDEEDLSLDATDWVEASIIMPQRMLETLGCGHLENWVKAVTVSEATVPYMLAYRCLYIVGIFEDPALKRHMDLPVLSPDEVMTEYIAKIMLRYARKVRHFPRVKFAKARIATALLLSEGNDEDHDKALQFYTANIVDKSTPGPEKFYSLLGIAEYYDRKARGVTDDEAKETWIKVQEYTSKALQQLAQEKGALGSELDNGRCLAALLLKANASMRLADDAKALDTCEGLLQAFDLGQVQWGFQLLHALTMVVEIHYRHGRYARLVHQVLNQKTPLKCAWFCDRTAIMNHSVYAVDAFREAAVRSRRVDMSIRLCEEAIEYWRQNDSTMAIFLQDNLAVIYGQDARTTVMAERVLDNIIETIQKDYTLLKGGILRSVFPRMVDILSEKCHLSQSEVTKRESVMKLTGLINEFKGTAVVEPITFAVALIALARMQKDCPGYGVARAMVEADRAFKLCIADLEDSTGANDGLAFCALARVLMFAGYDVDASVCLSLQFSEVRDYDDSESRSQTPDSALKRWNTNSSRGTGSTKSDEESGQDDDTSSTVSTTQDGGVDNHDTPNVIPEEPASNSRPLLLGPPEVEPVVNNEDQIAATSDETDAIEETRLTNGTIQIIDEAPANASTIKESQHANGTHVEGDVRLTNGARMTADGEGAPNPVDSVQDAQPVSSSAASVVMAEALDTVSKSRAEKTMSSGRDIAQEEEVSDKMRDVESDTHKEEEVPNPREGEDVFEYGKFVYCDVRCSLNPITAWPLTEKYYFCNDCVDVAFCGKCYPTQTQYYEDYGQGFWYKVCWAKHEFLEAPIDGWRGVRNGMIRIGDKEKSWFEWLDEVKKKWQKKMNEFGEGGLNSNERIGT</sequence>
<comment type="caution">
    <text evidence="4">The sequence shown here is derived from an EMBL/GenBank/DDBJ whole genome shotgun (WGS) entry which is preliminary data.</text>
</comment>
<dbReference type="Pfam" id="PF24883">
    <property type="entry name" value="NPHP3_N"/>
    <property type="match status" value="1"/>
</dbReference>
<keyword evidence="5" id="KW-1185">Reference proteome</keyword>
<feature type="compositionally biased region" description="Low complexity" evidence="2">
    <location>
        <begin position="1269"/>
        <end position="1279"/>
    </location>
</feature>
<feature type="compositionally biased region" description="Polar residues" evidence="2">
    <location>
        <begin position="1234"/>
        <end position="1256"/>
    </location>
</feature>
<protein>
    <recommendedName>
        <fullName evidence="3">Nephrocystin 3-like N-terminal domain-containing protein</fullName>
    </recommendedName>
</protein>
<dbReference type="InterPro" id="IPR056884">
    <property type="entry name" value="NPHP3-like_N"/>
</dbReference>
<dbReference type="PANTHER" id="PTHR10039:SF17">
    <property type="entry name" value="FUNGAL STAND N-TERMINAL GOODBYE DOMAIN-CONTAINING PROTEIN-RELATED"/>
    <property type="match status" value="1"/>
</dbReference>
<evidence type="ECO:0000313" key="4">
    <source>
        <dbReference type="EMBL" id="KAJ9636100.1"/>
    </source>
</evidence>
<feature type="region of interest" description="Disordered" evidence="2">
    <location>
        <begin position="1372"/>
        <end position="1393"/>
    </location>
</feature>
<feature type="region of interest" description="Disordered" evidence="2">
    <location>
        <begin position="1228"/>
        <end position="1307"/>
    </location>
</feature>